<dbReference type="Gene3D" id="2.120.10.30">
    <property type="entry name" value="TolB, C-terminal domain"/>
    <property type="match status" value="1"/>
</dbReference>
<dbReference type="SUPFAM" id="SSF63829">
    <property type="entry name" value="Calcium-dependent phosphotriesterase"/>
    <property type="match status" value="1"/>
</dbReference>
<evidence type="ECO:0000313" key="4">
    <source>
        <dbReference type="EMBL" id="KAK7465637.1"/>
    </source>
</evidence>
<comment type="similarity">
    <text evidence="1">Belongs to the SMP-30/CGR1 family.</text>
</comment>
<dbReference type="InterPro" id="IPR005511">
    <property type="entry name" value="SMP-30"/>
</dbReference>
<feature type="domain" description="SMP-30/Gluconolactonase/LRE-like region" evidence="2">
    <location>
        <begin position="20"/>
        <end position="272"/>
    </location>
</feature>
<comment type="caution">
    <text evidence="4">The sequence shown here is derived from an EMBL/GenBank/DDBJ whole genome shotgun (WGS) entry which is preliminary data.</text>
</comment>
<dbReference type="PRINTS" id="PR01790">
    <property type="entry name" value="SMP30FAMILY"/>
</dbReference>
<gene>
    <name evidence="4" type="ORF">VKT23_005610</name>
    <name evidence="3" type="ORF">VKT23_007013</name>
</gene>
<evidence type="ECO:0000259" key="2">
    <source>
        <dbReference type="Pfam" id="PF08450"/>
    </source>
</evidence>
<reference evidence="4 5" key="1">
    <citation type="submission" date="2024-01" db="EMBL/GenBank/DDBJ databases">
        <title>A draft genome for the cacao thread blight pathogen Marasmiellus scandens.</title>
        <authorList>
            <person name="Baruah I.K."/>
            <person name="Leung J."/>
            <person name="Bukari Y."/>
            <person name="Amoako-Attah I."/>
            <person name="Meinhardt L.W."/>
            <person name="Bailey B.A."/>
            <person name="Cohen S.P."/>
        </authorList>
    </citation>
    <scope>NUCLEOTIDE SEQUENCE [LARGE SCALE GENOMIC DNA]</scope>
    <source>
        <strain evidence="4 5">GH-19</strain>
    </source>
</reference>
<dbReference type="PANTHER" id="PTHR10907:SF47">
    <property type="entry name" value="REGUCALCIN"/>
    <property type="match status" value="1"/>
</dbReference>
<dbReference type="PANTHER" id="PTHR10907">
    <property type="entry name" value="REGUCALCIN"/>
    <property type="match status" value="1"/>
</dbReference>
<keyword evidence="5" id="KW-1185">Reference proteome</keyword>
<organism evidence="4 5">
    <name type="scientific">Marasmiellus scandens</name>
    <dbReference type="NCBI Taxonomy" id="2682957"/>
    <lineage>
        <taxon>Eukaryota</taxon>
        <taxon>Fungi</taxon>
        <taxon>Dikarya</taxon>
        <taxon>Basidiomycota</taxon>
        <taxon>Agaricomycotina</taxon>
        <taxon>Agaricomycetes</taxon>
        <taxon>Agaricomycetidae</taxon>
        <taxon>Agaricales</taxon>
        <taxon>Marasmiineae</taxon>
        <taxon>Omphalotaceae</taxon>
        <taxon>Marasmiellus</taxon>
    </lineage>
</organism>
<proteinExistence type="inferred from homology"/>
<evidence type="ECO:0000256" key="1">
    <source>
        <dbReference type="ARBA" id="ARBA00008853"/>
    </source>
</evidence>
<evidence type="ECO:0000313" key="3">
    <source>
        <dbReference type="EMBL" id="KAK7463669.1"/>
    </source>
</evidence>
<name>A0ABR1JTG0_9AGAR</name>
<dbReference type="Proteomes" id="UP001498398">
    <property type="component" value="Unassembled WGS sequence"/>
</dbReference>
<dbReference type="Pfam" id="PF08450">
    <property type="entry name" value="SGL"/>
    <property type="match status" value="1"/>
</dbReference>
<accession>A0ABR1JTG0</accession>
<evidence type="ECO:0000313" key="5">
    <source>
        <dbReference type="Proteomes" id="UP001498398"/>
    </source>
</evidence>
<dbReference type="EMBL" id="JBANRG010000006">
    <property type="protein sequence ID" value="KAK7465637.1"/>
    <property type="molecule type" value="Genomic_DNA"/>
</dbReference>
<dbReference type="InterPro" id="IPR013658">
    <property type="entry name" value="SGL"/>
</dbReference>
<dbReference type="EMBL" id="JBANRG010000009">
    <property type="protein sequence ID" value="KAK7463669.1"/>
    <property type="molecule type" value="Genomic_DNA"/>
</dbReference>
<sequence>MSSVKKIVVEQPLLSVGCTLGEGPIYDLKTNTLHFVDIVEKKVFHYNIGDESRTFTVDSYPVSITSLSLRRDKPGLACTTSKGFAVLSQSSIVHLSQPLSAEEDAHCRFNDGTCDRQGRYFAGTVYSKDEQIPGKLWRFDPTNGSCVVIDEGPFTDSNGLGFSPDDKTFYFTDSLVNIIYAYDYNDADGTLSNRRVLVDAMALGLAPNSFCDGLCIDSEEGIWSARWGGSRIVRFTGAGTIDVEIEFPKVLRVTSCCFGGPNMDQLYVTTAHCGCMGGDASKQSEYPYSGDLFVVDLSGHYRGVARHEFAG</sequence>
<protein>
    <recommendedName>
        <fullName evidence="2">SMP-30/Gluconolactonase/LRE-like region domain-containing protein</fullName>
    </recommendedName>
</protein>
<dbReference type="InterPro" id="IPR011042">
    <property type="entry name" value="6-blade_b-propeller_TolB-like"/>
</dbReference>